<sequence length="522" mass="58966">MQILGGRQPKIYISFFSGRGCLTSRQSNGNNAIVRRHAVKSTLAAAYPSFIFPAFFGFAFIIIIFFFIMSFSWNRRSTHRPWYSNFCPCLSSSRCMHTRRCDPDSEPYAIVRDQDNARELLITRPRLAWVRRRGGRGSLFRSSSVPRRVHRDDGFEVGLRGGGDADDVCCCGARSFDPFTPGCACCEERRDRRSEGCVHIVRRRSWGWARATRGRKPPPYDDRPSIIDEDFRLHTRRPLSRGPPPSINNLADRFSDLALNIGRLPPSLSSRPRLRSRSRPRFYSDATPSTPRTIPISIPRSRTRTQATIRTRHALSPRSRRSRRSRSLTRSLTPPASSFRLETSRSPPPTVRFHTPTPTPSTPVSSESSSSFLPPSSRRRGAFSAASGPPPPLVDLGLDRERERRPYIRRGNRLSPPPEPRLGTGLGLGLGSYRGVGLSSSEDDDGILNQLRRGRSMRRRRPFILGVDDDDEVGLGLGRGQSEGLHIPRMERRYAMPAARERQREQELGFGGRLRGEEGWSD</sequence>
<keyword evidence="2" id="KW-0812">Transmembrane</keyword>
<dbReference type="EMBL" id="JBBWRZ010000013">
    <property type="protein sequence ID" value="KAK8223939.1"/>
    <property type="molecule type" value="Genomic_DNA"/>
</dbReference>
<feature type="region of interest" description="Disordered" evidence="1">
    <location>
        <begin position="265"/>
        <end position="401"/>
    </location>
</feature>
<feature type="transmembrane region" description="Helical" evidence="2">
    <location>
        <begin position="50"/>
        <end position="73"/>
    </location>
</feature>
<keyword evidence="2" id="KW-1133">Transmembrane helix</keyword>
<feature type="compositionally biased region" description="Low complexity" evidence="1">
    <location>
        <begin position="362"/>
        <end position="387"/>
    </location>
</feature>
<keyword evidence="2" id="KW-0472">Membrane</keyword>
<comment type="caution">
    <text evidence="3">The sequence shown here is derived from an EMBL/GenBank/DDBJ whole genome shotgun (WGS) entry which is preliminary data.</text>
</comment>
<feature type="compositionally biased region" description="Basic and acidic residues" evidence="1">
    <location>
        <begin position="497"/>
        <end position="507"/>
    </location>
</feature>
<evidence type="ECO:0000256" key="1">
    <source>
        <dbReference type="SAM" id="MobiDB-lite"/>
    </source>
</evidence>
<evidence type="ECO:0000313" key="4">
    <source>
        <dbReference type="Proteomes" id="UP001492380"/>
    </source>
</evidence>
<feature type="compositionally biased region" description="Low complexity" evidence="1">
    <location>
        <begin position="287"/>
        <end position="300"/>
    </location>
</feature>
<evidence type="ECO:0000313" key="3">
    <source>
        <dbReference type="EMBL" id="KAK8223939.1"/>
    </source>
</evidence>
<proteinExistence type="predicted"/>
<accession>A0ABR1YAG1</accession>
<gene>
    <name evidence="3" type="ORF">HDK90DRAFT_109201</name>
</gene>
<feature type="compositionally biased region" description="Basic residues" evidence="1">
    <location>
        <begin position="310"/>
        <end position="327"/>
    </location>
</feature>
<evidence type="ECO:0000256" key="2">
    <source>
        <dbReference type="SAM" id="Phobius"/>
    </source>
</evidence>
<organism evidence="3 4">
    <name type="scientific">Phyllosticta capitalensis</name>
    <dbReference type="NCBI Taxonomy" id="121624"/>
    <lineage>
        <taxon>Eukaryota</taxon>
        <taxon>Fungi</taxon>
        <taxon>Dikarya</taxon>
        <taxon>Ascomycota</taxon>
        <taxon>Pezizomycotina</taxon>
        <taxon>Dothideomycetes</taxon>
        <taxon>Dothideomycetes incertae sedis</taxon>
        <taxon>Botryosphaeriales</taxon>
        <taxon>Phyllostictaceae</taxon>
        <taxon>Phyllosticta</taxon>
    </lineage>
</organism>
<dbReference type="Proteomes" id="UP001492380">
    <property type="component" value="Unassembled WGS sequence"/>
</dbReference>
<reference evidence="3 4" key="1">
    <citation type="submission" date="2024-04" db="EMBL/GenBank/DDBJ databases">
        <title>Phyllosticta paracitricarpa is synonymous to the EU quarantine fungus P. citricarpa based on phylogenomic analyses.</title>
        <authorList>
            <consortium name="Lawrence Berkeley National Laboratory"/>
            <person name="Van Ingen-Buijs V.A."/>
            <person name="Van Westerhoven A.C."/>
            <person name="Haridas S."/>
            <person name="Skiadas P."/>
            <person name="Martin F."/>
            <person name="Groenewald J.Z."/>
            <person name="Crous P.W."/>
            <person name="Seidl M.F."/>
        </authorList>
    </citation>
    <scope>NUCLEOTIDE SEQUENCE [LARGE SCALE GENOMIC DNA]</scope>
    <source>
        <strain evidence="3 4">CBS 123374</strain>
    </source>
</reference>
<protein>
    <submittedName>
        <fullName evidence="3">Uncharacterized protein</fullName>
    </submittedName>
</protein>
<feature type="region of interest" description="Disordered" evidence="1">
    <location>
        <begin position="497"/>
        <end position="522"/>
    </location>
</feature>
<name>A0ABR1YAG1_9PEZI</name>
<keyword evidence="4" id="KW-1185">Reference proteome</keyword>